<dbReference type="PANTHER" id="PTHR31099">
    <property type="entry name" value="OS06G0165300 PROTEIN"/>
    <property type="match status" value="1"/>
</dbReference>
<evidence type="ECO:0000256" key="2">
    <source>
        <dbReference type="SAM" id="MobiDB-lite"/>
    </source>
</evidence>
<accession>A0AAV0FCA1</accession>
<proteinExistence type="predicted"/>
<name>A0AAV0FCA1_9ASTE</name>
<dbReference type="PANTHER" id="PTHR31099:SF49">
    <property type="entry name" value="MYOSIN HEAVY CHAIN-LIKE PROTEIN"/>
    <property type="match status" value="1"/>
</dbReference>
<reference evidence="4" key="1">
    <citation type="submission" date="2022-07" db="EMBL/GenBank/DDBJ databases">
        <authorList>
            <person name="Macas J."/>
            <person name="Novak P."/>
            <person name="Neumann P."/>
        </authorList>
    </citation>
    <scope>NUCLEOTIDE SEQUENCE</scope>
</reference>
<keyword evidence="1" id="KW-0175">Coiled coil</keyword>
<keyword evidence="5" id="KW-1185">Reference proteome</keyword>
<protein>
    <recommendedName>
        <fullName evidence="3">Transposase (putative) gypsy type domain-containing protein</fullName>
    </recommendedName>
</protein>
<dbReference type="EMBL" id="CAMAPF010000975">
    <property type="protein sequence ID" value="CAH9133239.1"/>
    <property type="molecule type" value="Genomic_DNA"/>
</dbReference>
<dbReference type="Pfam" id="PF04195">
    <property type="entry name" value="Transposase_28"/>
    <property type="match status" value="1"/>
</dbReference>
<evidence type="ECO:0000313" key="5">
    <source>
        <dbReference type="Proteomes" id="UP001152523"/>
    </source>
</evidence>
<evidence type="ECO:0000259" key="3">
    <source>
        <dbReference type="Pfam" id="PF04195"/>
    </source>
</evidence>
<feature type="region of interest" description="Disordered" evidence="2">
    <location>
        <begin position="232"/>
        <end position="269"/>
    </location>
</feature>
<evidence type="ECO:0000256" key="1">
    <source>
        <dbReference type="SAM" id="Coils"/>
    </source>
</evidence>
<feature type="coiled-coil region" evidence="1">
    <location>
        <begin position="339"/>
        <end position="407"/>
    </location>
</feature>
<feature type="domain" description="Transposase (putative) gypsy type" evidence="3">
    <location>
        <begin position="65"/>
        <end position="127"/>
    </location>
</feature>
<dbReference type="AlphaFoldDB" id="A0AAV0FCA1"/>
<sequence>MSEPPFSASAGFLQLDSAPLLSLRPRLSDNDFDLAAKMVGTGCAVSRPQPSSNITDPPPKHFGIHIRSLELGFRAPISPFFLEFIRYLGVAPGQITPVGHLFLSAFEALCDEHKVVPSVLLFRYLFTWAKNGGFVYISQKPGFILFKNYPDSNKRWKDKWVWLSDPSLPFGYDWAKWFRRPVKVYPTSLDLESDASRLMTNAPWKIADLNIKMASRAERMAALKAAGVTVGPAKAKRAETSTQQAQPKVADQDPNMWSSKKSDRNRSTTSLKFDMLGTDASILNGSISAERFLEAMIPPSDRELLACLEPREQLESGIRAVVEAALRFCMGLKGYDILVASSQKQAAELEEARRAIDEALESRNSAQKEVKKLKQNIGQVAETAKMVAELELELAVVQAKLDAEVSRHNALKESSFEAGKLAVSAYVEKDLPRLLEEHVLDNQEKIAKAWLKTPDGRKHLDMEGLINFECGRFVMQSELYEILSARNVRPEFLGLPPPMDDPDPPQSPA</sequence>
<dbReference type="InterPro" id="IPR007321">
    <property type="entry name" value="Transposase_28"/>
</dbReference>
<evidence type="ECO:0000313" key="4">
    <source>
        <dbReference type="EMBL" id="CAH9133239.1"/>
    </source>
</evidence>
<dbReference type="Proteomes" id="UP001152523">
    <property type="component" value="Unassembled WGS sequence"/>
</dbReference>
<gene>
    <name evidence="4" type="ORF">CEPIT_LOCUS32793</name>
</gene>
<comment type="caution">
    <text evidence="4">The sequence shown here is derived from an EMBL/GenBank/DDBJ whole genome shotgun (WGS) entry which is preliminary data.</text>
</comment>
<organism evidence="4 5">
    <name type="scientific">Cuscuta epithymum</name>
    <dbReference type="NCBI Taxonomy" id="186058"/>
    <lineage>
        <taxon>Eukaryota</taxon>
        <taxon>Viridiplantae</taxon>
        <taxon>Streptophyta</taxon>
        <taxon>Embryophyta</taxon>
        <taxon>Tracheophyta</taxon>
        <taxon>Spermatophyta</taxon>
        <taxon>Magnoliopsida</taxon>
        <taxon>eudicotyledons</taxon>
        <taxon>Gunneridae</taxon>
        <taxon>Pentapetalae</taxon>
        <taxon>asterids</taxon>
        <taxon>lamiids</taxon>
        <taxon>Solanales</taxon>
        <taxon>Convolvulaceae</taxon>
        <taxon>Cuscuteae</taxon>
        <taxon>Cuscuta</taxon>
        <taxon>Cuscuta subgen. Cuscuta</taxon>
    </lineage>
</organism>